<accession>A0AAW7JMJ4</accession>
<reference evidence="3" key="1">
    <citation type="submission" date="2023-06" db="EMBL/GenBank/DDBJ databases">
        <authorList>
            <person name="Zeman M."/>
            <person name="Kubasova T."/>
            <person name="Jahodarova E."/>
            <person name="Nykrynova M."/>
            <person name="Rychlik I."/>
        </authorList>
    </citation>
    <scope>NUCLEOTIDE SEQUENCE</scope>
    <source>
        <strain evidence="3">ET15</strain>
        <strain evidence="2">ET37</strain>
    </source>
</reference>
<dbReference type="Proteomes" id="UP001168478">
    <property type="component" value="Unassembled WGS sequence"/>
</dbReference>
<dbReference type="AlphaFoldDB" id="A0AAW7JMJ4"/>
<organism evidence="3 5">
    <name type="scientific">Leyella lascolaii</name>
    <dbReference type="NCBI Taxonomy" id="1776379"/>
    <lineage>
        <taxon>Bacteria</taxon>
        <taxon>Pseudomonadati</taxon>
        <taxon>Bacteroidota</taxon>
        <taxon>Bacteroidia</taxon>
        <taxon>Bacteroidales</taxon>
        <taxon>Prevotellaceae</taxon>
        <taxon>Leyella</taxon>
    </lineage>
</organism>
<name>A0AAW7JMJ4_9BACT</name>
<protein>
    <submittedName>
        <fullName evidence="3">Uncharacterized protein</fullName>
    </submittedName>
</protein>
<dbReference type="RefSeq" id="WP_289824706.1">
    <property type="nucleotide sequence ID" value="NZ_JAUEIE010000002.1"/>
</dbReference>
<gene>
    <name evidence="2" type="ORF">QVN81_03030</name>
    <name evidence="3" type="ORF">QVN84_03570</name>
</gene>
<dbReference type="EMBL" id="JAUEIE010000002">
    <property type="protein sequence ID" value="MDN0021999.1"/>
    <property type="molecule type" value="Genomic_DNA"/>
</dbReference>
<evidence type="ECO:0000313" key="3">
    <source>
        <dbReference type="EMBL" id="MDN0024608.1"/>
    </source>
</evidence>
<evidence type="ECO:0000313" key="2">
    <source>
        <dbReference type="EMBL" id="MDN0021999.1"/>
    </source>
</evidence>
<keyword evidence="1" id="KW-0732">Signal</keyword>
<feature type="signal peptide" evidence="1">
    <location>
        <begin position="1"/>
        <end position="18"/>
    </location>
</feature>
<evidence type="ECO:0000313" key="5">
    <source>
        <dbReference type="Proteomes" id="UP001168478"/>
    </source>
</evidence>
<evidence type="ECO:0000313" key="4">
    <source>
        <dbReference type="Proteomes" id="UP001167831"/>
    </source>
</evidence>
<proteinExistence type="predicted"/>
<sequence length="399" mass="44349">MRKLLLITAVLFSLGSMAQRPLDFTKNIRTFNKNLKLNSLMSQMPTSHIAKPAKAQAKAPAKAPEGESRTYYLDFYNQCYGVSIVPEVHKAVNIIFGSENKVYIQNMMYPSEFNTYIEGELNGNVITIKNGQLIGEIQGYNMVLCNMVLDETTGQISLDTSNDFTLTIDENYGIITSDITGFIGIFTEGYEMVYTCSGMMQFTPAELYPKADEHEYTYDYEAYSTPLQTNKKGTVQIINLGQYSYVKGLMPEEAPDAWLMAVNENGSLSITLPQIIEEDRCAAFVDFKDGGAIIQTPVTFEYDKASDSYVLSEYSLTNLFASYDEASGTLGIGYSASYDNLKIKAYTTGINKVEDSDADVVSTEYYDLSGRSLNNAQKGINIKVMKYSDGTTKTVKVAK</sequence>
<keyword evidence="4" id="KW-1185">Reference proteome</keyword>
<reference evidence="3" key="2">
    <citation type="submission" date="2023-08" db="EMBL/GenBank/DDBJ databases">
        <title>Identification and characterization of horizontal gene transfer across gut microbiota members of farm animals based on homology search.</title>
        <authorList>
            <person name="Schwarzerova J."/>
            <person name="Nykrynova M."/>
            <person name="Jureckova K."/>
            <person name="Cejkova D."/>
            <person name="Rychlik I."/>
        </authorList>
    </citation>
    <scope>NUCLEOTIDE SEQUENCE</scope>
    <source>
        <strain evidence="3">ET15</strain>
        <strain evidence="2">ET37</strain>
    </source>
</reference>
<evidence type="ECO:0000256" key="1">
    <source>
        <dbReference type="SAM" id="SignalP"/>
    </source>
</evidence>
<comment type="caution">
    <text evidence="3">The sequence shown here is derived from an EMBL/GenBank/DDBJ whole genome shotgun (WGS) entry which is preliminary data.</text>
</comment>
<dbReference type="Proteomes" id="UP001167831">
    <property type="component" value="Unassembled WGS sequence"/>
</dbReference>
<feature type="chain" id="PRO_5043745477" evidence="1">
    <location>
        <begin position="19"/>
        <end position="399"/>
    </location>
</feature>
<dbReference type="EMBL" id="JAUEIF010000002">
    <property type="protein sequence ID" value="MDN0024608.1"/>
    <property type="molecule type" value="Genomic_DNA"/>
</dbReference>